<proteinExistence type="predicted"/>
<keyword evidence="2" id="KW-1185">Reference proteome</keyword>
<protein>
    <submittedName>
        <fullName evidence="1">rRNA processing/ribosome biogenesis-domain-containing protein</fullName>
    </submittedName>
</protein>
<dbReference type="Proteomes" id="UP001489719">
    <property type="component" value="Unassembled WGS sequence"/>
</dbReference>
<accession>A0ACC3TSS2</accession>
<gene>
    <name evidence="1" type="ORF">V1517DRAFT_318903</name>
</gene>
<reference evidence="2" key="1">
    <citation type="journal article" date="2024" name="Front. Bioeng. Biotechnol.">
        <title>Genome-scale model development and genomic sequencing of the oleaginous clade Lipomyces.</title>
        <authorList>
            <person name="Czajka J.J."/>
            <person name="Han Y."/>
            <person name="Kim J."/>
            <person name="Mondo S.J."/>
            <person name="Hofstad B.A."/>
            <person name="Robles A."/>
            <person name="Haridas S."/>
            <person name="Riley R."/>
            <person name="LaButti K."/>
            <person name="Pangilinan J."/>
            <person name="Andreopoulos W."/>
            <person name="Lipzen A."/>
            <person name="Yan J."/>
            <person name="Wang M."/>
            <person name="Ng V."/>
            <person name="Grigoriev I.V."/>
            <person name="Spatafora J.W."/>
            <person name="Magnuson J.K."/>
            <person name="Baker S.E."/>
            <person name="Pomraning K.R."/>
        </authorList>
    </citation>
    <scope>NUCLEOTIDE SEQUENCE [LARGE SCALE GENOMIC DNA]</scope>
    <source>
        <strain evidence="2">CBS 10300</strain>
    </source>
</reference>
<evidence type="ECO:0000313" key="2">
    <source>
        <dbReference type="Proteomes" id="UP001489719"/>
    </source>
</evidence>
<name>A0ACC3TSS2_9ASCO</name>
<dbReference type="EMBL" id="MU970055">
    <property type="protein sequence ID" value="KAK9323966.1"/>
    <property type="molecule type" value="Genomic_DNA"/>
</dbReference>
<organism evidence="1 2">
    <name type="scientific">Lipomyces orientalis</name>
    <dbReference type="NCBI Taxonomy" id="1233043"/>
    <lineage>
        <taxon>Eukaryota</taxon>
        <taxon>Fungi</taxon>
        <taxon>Dikarya</taxon>
        <taxon>Ascomycota</taxon>
        <taxon>Saccharomycotina</taxon>
        <taxon>Lipomycetes</taxon>
        <taxon>Lipomycetales</taxon>
        <taxon>Lipomycetaceae</taxon>
        <taxon>Lipomyces</taxon>
    </lineage>
</organism>
<comment type="caution">
    <text evidence="1">The sequence shown here is derived from an EMBL/GenBank/DDBJ whole genome shotgun (WGS) entry which is preliminary data.</text>
</comment>
<sequence>MSPRSQKELSWSDSQLRSCLTTLLSPDHEAELPVHLGAATVCLGSSAAIQSAEPQVLHRVRVRLSALLQSHSSPVRLCGAELVYTLAGADWESLASHGGTWIKLLLTILEKRNDNLRTLSAVIRALCKLFSLTRGKPTLTRELATPNIPPFVTSLLALSSSSGQPDLRVLSITLPALYAILRDHPTTFRPFAAKLSNNILYPILNFSSRTGKPVSCEIERWARKVYVSMYLTVPKDQLLEWRIAILKTIGEMHRAISRTFNIIDEDADYQDVPAGWDSTVDVQDTFVGVLRIEMLLRTLESFLSTSTQSLVQVPIARIVQLIDRLLSLNSENIQFKQTSDRTTRDFILSLLPSVHANVYGFLTTLVKTAGQSLLPHSYTLLSHVATIPTSQNSLYNIPLYTFLAEFLSVIAFVPASLNSEINHAVDLALSNLSSAQHTPSSLPDFASHPQAFISQPPSQLTKPAINFLTAVVGTVPDLPATTRSLIDRFSILRNHAGWEEERLLLEAVVQPGRNIRWSILPMVSRKLPKSHNLGSILHPRFPPVPMRFEDTLGSLAAADLEYLAGKRMEEPENDEDEKEQDEPDLKTVVEEPPRISRRATLDTEPDVSTDTSSALLSSVPDTTKSAKTPESDLLPEINPIEDVEPVQPHPTADSSKLQSSTFAETFPAPHVSAGPDATSVRKDTAAPTLASASYQRFKIVVPIVSPPTTSQAVSPVVESLVLNIGNEPSPERKRSRESSTAEESKRPKIQQPAAGERSADVEQLNSDSDRAGTTQTSPEVAPVNSIPNRTASAVGTSSDGMVQPQDGVGTTIETSGIIFGSEKHGVKRDSFDQDVPVVLDEARKGGDNGVDNPDDFVIPQIDTEWSSDED</sequence>
<evidence type="ECO:0000313" key="1">
    <source>
        <dbReference type="EMBL" id="KAK9323966.1"/>
    </source>
</evidence>